<feature type="region of interest" description="Disordered" evidence="1">
    <location>
        <begin position="1"/>
        <end position="37"/>
    </location>
</feature>
<keyword evidence="3" id="KW-1185">Reference proteome</keyword>
<evidence type="ECO:0008006" key="4">
    <source>
        <dbReference type="Google" id="ProtNLM"/>
    </source>
</evidence>
<proteinExistence type="predicted"/>
<evidence type="ECO:0000256" key="1">
    <source>
        <dbReference type="SAM" id="MobiDB-lite"/>
    </source>
</evidence>
<feature type="compositionally biased region" description="Low complexity" evidence="1">
    <location>
        <begin position="192"/>
        <end position="205"/>
    </location>
</feature>
<dbReference type="Proteomes" id="UP000076502">
    <property type="component" value="Unassembled WGS sequence"/>
</dbReference>
<organism evidence="2 3">
    <name type="scientific">Dufourea novaeangliae</name>
    <name type="common">Sweat bee</name>
    <dbReference type="NCBI Taxonomy" id="178035"/>
    <lineage>
        <taxon>Eukaryota</taxon>
        <taxon>Metazoa</taxon>
        <taxon>Ecdysozoa</taxon>
        <taxon>Arthropoda</taxon>
        <taxon>Hexapoda</taxon>
        <taxon>Insecta</taxon>
        <taxon>Pterygota</taxon>
        <taxon>Neoptera</taxon>
        <taxon>Endopterygota</taxon>
        <taxon>Hymenoptera</taxon>
        <taxon>Apocrita</taxon>
        <taxon>Aculeata</taxon>
        <taxon>Apoidea</taxon>
        <taxon>Anthophila</taxon>
        <taxon>Halictidae</taxon>
        <taxon>Rophitinae</taxon>
        <taxon>Dufourea</taxon>
    </lineage>
</organism>
<protein>
    <recommendedName>
        <fullName evidence="4">Gag-like protein</fullName>
    </recommendedName>
</protein>
<evidence type="ECO:0000313" key="3">
    <source>
        <dbReference type="Proteomes" id="UP000076502"/>
    </source>
</evidence>
<evidence type="ECO:0000313" key="2">
    <source>
        <dbReference type="EMBL" id="KZC11747.1"/>
    </source>
</evidence>
<reference evidence="2 3" key="1">
    <citation type="submission" date="2015-07" db="EMBL/GenBank/DDBJ databases">
        <title>The genome of Dufourea novaeangliae.</title>
        <authorList>
            <person name="Pan H."/>
            <person name="Kapheim K."/>
        </authorList>
    </citation>
    <scope>NUCLEOTIDE SEQUENCE [LARGE SCALE GENOMIC DNA]</scope>
    <source>
        <strain evidence="2">0120121106</strain>
        <tissue evidence="2">Whole body</tissue>
    </source>
</reference>
<accession>A0A154PIV0</accession>
<dbReference type="AlphaFoldDB" id="A0A154PIV0"/>
<sequence>MDRQTEKGQGLQEWGKEREKGEGSLDGGAVREREEGRKKAEILPRVCLNPHQGLESLVRHLQSFLLDLAGGPTHSRLALSLPFSSPVPAHRVRPPHPANWYSQKRYPTTGAEVQGPHVEVRPTIVLGGKWWRRKRRKKPLAPAVAGPPPPPPTPTRPRARPRTWTPGGPPTGPDHPDKWSEVVGRRERRNRAAAAAAPVPTKAAGAPPPQRPTPSGKREGGRRPPRVPTQAAVDITVVQGSQTPYAEVMRRVVAGVKLAEVGITDLRYRKSQTRSSILEVPGPESAAKADAIAARLAEVFRGTDVRLSRPAKTAEMRLAGLDESVTAEAVAAAVVRVGGCAVAEVRCGGIRRNASGLGTA</sequence>
<feature type="region of interest" description="Disordered" evidence="1">
    <location>
        <begin position="130"/>
        <end position="229"/>
    </location>
</feature>
<feature type="compositionally biased region" description="Pro residues" evidence="1">
    <location>
        <begin position="145"/>
        <end position="155"/>
    </location>
</feature>
<feature type="compositionally biased region" description="Basic and acidic residues" evidence="1">
    <location>
        <begin position="174"/>
        <end position="185"/>
    </location>
</feature>
<dbReference type="OrthoDB" id="7615112at2759"/>
<dbReference type="EMBL" id="KQ434929">
    <property type="protein sequence ID" value="KZC11747.1"/>
    <property type="molecule type" value="Genomic_DNA"/>
</dbReference>
<feature type="compositionally biased region" description="Basic residues" evidence="1">
    <location>
        <begin position="130"/>
        <end position="139"/>
    </location>
</feature>
<name>A0A154PIV0_DUFNO</name>
<gene>
    <name evidence="2" type="ORF">WN55_03584</name>
</gene>
<feature type="compositionally biased region" description="Basic and acidic residues" evidence="1">
    <location>
        <begin position="14"/>
        <end position="37"/>
    </location>
</feature>